<keyword evidence="2" id="KW-1185">Reference proteome</keyword>
<evidence type="ECO:0000313" key="2">
    <source>
        <dbReference type="Proteomes" id="UP001055247"/>
    </source>
</evidence>
<dbReference type="AlphaFoldDB" id="A0AAV4ZR29"/>
<dbReference type="EMBL" id="BPQO01000022">
    <property type="protein sequence ID" value="GJD90937.1"/>
    <property type="molecule type" value="Genomic_DNA"/>
</dbReference>
<reference evidence="1" key="2">
    <citation type="submission" date="2021-08" db="EMBL/GenBank/DDBJ databases">
        <authorList>
            <person name="Tani A."/>
            <person name="Ola A."/>
            <person name="Ogura Y."/>
            <person name="Katsura K."/>
            <person name="Hayashi T."/>
        </authorList>
    </citation>
    <scope>NUCLEOTIDE SEQUENCE</scope>
    <source>
        <strain evidence="1">DSM 16372</strain>
    </source>
</reference>
<dbReference type="Proteomes" id="UP001055247">
    <property type="component" value="Unassembled WGS sequence"/>
</dbReference>
<name>A0AAV4ZR29_9HYPH</name>
<proteinExistence type="predicted"/>
<protein>
    <submittedName>
        <fullName evidence="1">Uncharacterized protein</fullName>
    </submittedName>
</protein>
<accession>A0AAV4ZR29</accession>
<organism evidence="1 2">
    <name type="scientific">Methylobacterium hispanicum</name>
    <dbReference type="NCBI Taxonomy" id="270350"/>
    <lineage>
        <taxon>Bacteria</taxon>
        <taxon>Pseudomonadati</taxon>
        <taxon>Pseudomonadota</taxon>
        <taxon>Alphaproteobacteria</taxon>
        <taxon>Hyphomicrobiales</taxon>
        <taxon>Methylobacteriaceae</taxon>
        <taxon>Methylobacterium</taxon>
    </lineage>
</organism>
<dbReference type="RefSeq" id="WP_238231121.1">
    <property type="nucleotide sequence ID" value="NZ_BPQO01000022.1"/>
</dbReference>
<sequence>MRSGSDPATVWLDGRLAGSDLIRLYFSLSESGLDPREGAQALGSLADLYVLGRCNVLASFGAARVGRDRLIGFHWPDGRLLHAVLACSPQAAGEPLRGDCVDMLGRMPLRMLAVALADLVGSVQVQVGDILDEGDFLAGEAEALERLCPLLPWLRSAMSLPVPGDVGADGFLQAAAWFRMAATAGEGVEIERTRLTEAERWREAAAAPRGLRE</sequence>
<comment type="caution">
    <text evidence="1">The sequence shown here is derived from an EMBL/GenBank/DDBJ whole genome shotgun (WGS) entry which is preliminary data.</text>
</comment>
<evidence type="ECO:0000313" key="1">
    <source>
        <dbReference type="EMBL" id="GJD90937.1"/>
    </source>
</evidence>
<gene>
    <name evidence="1" type="ORF">BHAOGJBA_4481</name>
</gene>
<reference evidence="1" key="1">
    <citation type="journal article" date="2016" name="Front. Microbiol.">
        <title>Genome Sequence of the Piezophilic, Mesophilic Sulfate-Reducing Bacterium Desulfovibrio indicus J2T.</title>
        <authorList>
            <person name="Cao J."/>
            <person name="Maignien L."/>
            <person name="Shao Z."/>
            <person name="Alain K."/>
            <person name="Jebbar M."/>
        </authorList>
    </citation>
    <scope>NUCLEOTIDE SEQUENCE</scope>
    <source>
        <strain evidence="1">DSM 16372</strain>
    </source>
</reference>